<evidence type="ECO:0000313" key="3">
    <source>
        <dbReference type="Proteomes" id="UP000516046"/>
    </source>
</evidence>
<sequence length="159" mass="16793">MHKKVISLLLVCAAVICVAAGCGENSAAKAVSTDPKTLSSQIKSSAKFTDQLSEISLQAADKRYGVDASQVKSCDVYVGTGATAEEISVWQAKNEAAAAAIKEKADDFVKMQKDSYSDYKPSEVPKLSTAVLEQKGTVVVLCISADNQKAKELVFSLLG</sequence>
<dbReference type="PROSITE" id="PS51257">
    <property type="entry name" value="PROKAR_LIPOPROTEIN"/>
    <property type="match status" value="1"/>
</dbReference>
<dbReference type="RefSeq" id="WP_212506541.1">
    <property type="nucleotide sequence ID" value="NZ_CP060696.1"/>
</dbReference>
<dbReference type="EMBL" id="CP060696">
    <property type="protein sequence ID" value="QNO17471.1"/>
    <property type="molecule type" value="Genomic_DNA"/>
</dbReference>
<dbReference type="InterPro" id="IPR025648">
    <property type="entry name" value="DUF4358"/>
</dbReference>
<evidence type="ECO:0000313" key="2">
    <source>
        <dbReference type="EMBL" id="QNO17471.1"/>
    </source>
</evidence>
<dbReference type="Proteomes" id="UP000516046">
    <property type="component" value="Chromosome"/>
</dbReference>
<name>A0A7G9WFK9_9FIRM</name>
<keyword evidence="1" id="KW-0732">Signal</keyword>
<organism evidence="2 3">
    <name type="scientific">Caproicibacterium amylolyticum</name>
    <dbReference type="NCBI Taxonomy" id="2766537"/>
    <lineage>
        <taxon>Bacteria</taxon>
        <taxon>Bacillati</taxon>
        <taxon>Bacillota</taxon>
        <taxon>Clostridia</taxon>
        <taxon>Eubacteriales</taxon>
        <taxon>Oscillospiraceae</taxon>
        <taxon>Caproicibacterium</taxon>
    </lineage>
</organism>
<feature type="chain" id="PRO_5038831297" evidence="1">
    <location>
        <begin position="20"/>
        <end position="159"/>
    </location>
</feature>
<proteinExistence type="predicted"/>
<reference evidence="2 3" key="1">
    <citation type="submission" date="2020-08" db="EMBL/GenBank/DDBJ databases">
        <authorList>
            <person name="Ren C."/>
            <person name="Gu Y."/>
            <person name="Xu Y."/>
        </authorList>
    </citation>
    <scope>NUCLEOTIDE SEQUENCE [LARGE SCALE GENOMIC DNA]</scope>
    <source>
        <strain evidence="2 3">LBM18003</strain>
    </source>
</reference>
<keyword evidence="3" id="KW-1185">Reference proteome</keyword>
<dbReference type="KEGG" id="caml:H6X83_11075"/>
<feature type="signal peptide" evidence="1">
    <location>
        <begin position="1"/>
        <end position="19"/>
    </location>
</feature>
<protein>
    <submittedName>
        <fullName evidence="2">DUF4358 domain-containing protein</fullName>
    </submittedName>
</protein>
<accession>A0A7G9WFK9</accession>
<gene>
    <name evidence="2" type="ORF">H6X83_11075</name>
</gene>
<dbReference type="Pfam" id="PF14270">
    <property type="entry name" value="DUF4358"/>
    <property type="match status" value="1"/>
</dbReference>
<dbReference type="AlphaFoldDB" id="A0A7G9WFK9"/>
<evidence type="ECO:0000256" key="1">
    <source>
        <dbReference type="SAM" id="SignalP"/>
    </source>
</evidence>